<sequence length="76" mass="8627">MLGKYLSKKVGGFKQYKNAQVKIAKFHGKQKNIKTDFMDKLSTKIISENQTIDFCRGIICFFSGQKRNPSPRGLGL</sequence>
<reference evidence="1" key="1">
    <citation type="submission" date="2006-06" db="EMBL/GenBank/DDBJ databases">
        <title>Complete sequence of Trichodesmium erythraeum IMS101.</title>
        <authorList>
            <consortium name="US DOE Joint Genome Institute"/>
            <person name="Copeland A."/>
            <person name="Lucas S."/>
            <person name="Lapidus A."/>
            <person name="Barry K."/>
            <person name="Detter J.C."/>
            <person name="Glavina del Rio T."/>
            <person name="Hammon N."/>
            <person name="Israni S."/>
            <person name="Dalin E."/>
            <person name="Tice H."/>
            <person name="Pitluck S."/>
            <person name="Kiss H."/>
            <person name="Munk A.C."/>
            <person name="Brettin T."/>
            <person name="Bruce D."/>
            <person name="Han C."/>
            <person name="Tapia R."/>
            <person name="Gilna P."/>
            <person name="Schmutz J."/>
            <person name="Larimer F."/>
            <person name="Land M."/>
            <person name="Hauser L."/>
            <person name="Kyrpides N."/>
            <person name="Kim E."/>
            <person name="Richardson P."/>
        </authorList>
    </citation>
    <scope>NUCLEOTIDE SEQUENCE [LARGE SCALE GENOMIC DNA]</scope>
    <source>
        <strain evidence="1">IMS101</strain>
    </source>
</reference>
<name>Q10ZY6_TRIEI</name>
<dbReference type="EMBL" id="CP000393">
    <property type="protein sequence ID" value="ABG52188.1"/>
    <property type="molecule type" value="Genomic_DNA"/>
</dbReference>
<gene>
    <name evidence="1" type="ordered locus">Tery_3037</name>
</gene>
<dbReference type="AlphaFoldDB" id="Q10ZY6"/>
<organism evidence="1">
    <name type="scientific">Trichodesmium erythraeum (strain IMS101)</name>
    <dbReference type="NCBI Taxonomy" id="203124"/>
    <lineage>
        <taxon>Bacteria</taxon>
        <taxon>Bacillati</taxon>
        <taxon>Cyanobacteriota</taxon>
        <taxon>Cyanophyceae</taxon>
        <taxon>Oscillatoriophycideae</taxon>
        <taxon>Oscillatoriales</taxon>
        <taxon>Microcoleaceae</taxon>
        <taxon>Trichodesmium</taxon>
    </lineage>
</organism>
<dbReference type="RefSeq" id="WP_011612541.1">
    <property type="nucleotide sequence ID" value="NC_008312.1"/>
</dbReference>
<evidence type="ECO:0000313" key="1">
    <source>
        <dbReference type="EMBL" id="ABG52188.1"/>
    </source>
</evidence>
<dbReference type="eggNOG" id="COG0675">
    <property type="taxonomic scope" value="Bacteria"/>
</dbReference>
<dbReference type="KEGG" id="ter:Tery_3037"/>
<accession>Q10ZY6</accession>
<evidence type="ECO:0008006" key="2">
    <source>
        <dbReference type="Google" id="ProtNLM"/>
    </source>
</evidence>
<proteinExistence type="predicted"/>
<protein>
    <recommendedName>
        <fullName evidence="2">Transposase</fullName>
    </recommendedName>
</protein>
<dbReference type="HOGENOM" id="CLU_2653440_0_0_3"/>